<gene>
    <name evidence="2" type="ORF">ACFSCV_03720</name>
</gene>
<name>A0ABW4K287_9HYPH</name>
<dbReference type="SUPFAM" id="SSF141371">
    <property type="entry name" value="PilZ domain-like"/>
    <property type="match status" value="2"/>
</dbReference>
<dbReference type="Gene3D" id="2.40.10.220">
    <property type="entry name" value="predicted glycosyltransferase like domains"/>
    <property type="match status" value="1"/>
</dbReference>
<dbReference type="RefSeq" id="WP_378797133.1">
    <property type="nucleotide sequence ID" value="NZ_JBHUER010000002.1"/>
</dbReference>
<dbReference type="EMBL" id="JBHUER010000002">
    <property type="protein sequence ID" value="MFD1702105.1"/>
    <property type="molecule type" value="Genomic_DNA"/>
</dbReference>
<protein>
    <submittedName>
        <fullName evidence="2">PilZ domain-containing protein</fullName>
    </submittedName>
</protein>
<dbReference type="Proteomes" id="UP001597308">
    <property type="component" value="Unassembled WGS sequence"/>
</dbReference>
<organism evidence="2 3">
    <name type="scientific">Methylopila henanensis</name>
    <dbReference type="NCBI Taxonomy" id="873516"/>
    <lineage>
        <taxon>Bacteria</taxon>
        <taxon>Pseudomonadati</taxon>
        <taxon>Pseudomonadota</taxon>
        <taxon>Alphaproteobacteria</taxon>
        <taxon>Hyphomicrobiales</taxon>
        <taxon>Methylopilaceae</taxon>
        <taxon>Methylopila</taxon>
    </lineage>
</organism>
<feature type="domain" description="PilZ" evidence="1">
    <location>
        <begin position="11"/>
        <end position="97"/>
    </location>
</feature>
<reference evidence="3" key="1">
    <citation type="journal article" date="2019" name="Int. J. Syst. Evol. Microbiol.">
        <title>The Global Catalogue of Microorganisms (GCM) 10K type strain sequencing project: providing services to taxonomists for standard genome sequencing and annotation.</title>
        <authorList>
            <consortium name="The Broad Institute Genomics Platform"/>
            <consortium name="The Broad Institute Genome Sequencing Center for Infectious Disease"/>
            <person name="Wu L."/>
            <person name="Ma J."/>
        </authorList>
    </citation>
    <scope>NUCLEOTIDE SEQUENCE [LARGE SCALE GENOMIC DNA]</scope>
    <source>
        <strain evidence="3">KCTC 23707</strain>
    </source>
</reference>
<evidence type="ECO:0000313" key="2">
    <source>
        <dbReference type="EMBL" id="MFD1702105.1"/>
    </source>
</evidence>
<feature type="domain" description="PilZ" evidence="1">
    <location>
        <begin position="114"/>
        <end position="188"/>
    </location>
</feature>
<dbReference type="InterPro" id="IPR009875">
    <property type="entry name" value="PilZ_domain"/>
</dbReference>
<dbReference type="Pfam" id="PF07238">
    <property type="entry name" value="PilZ"/>
    <property type="match status" value="2"/>
</dbReference>
<sequence length="198" mass="21922">MFALKTSLADEQRRHQRVKVSLLGRYMLSSQREYPCQTLDMSPGGVALIAPVPAQPGERVVAYLDHVGRVEGVMVRPVANGFAMTVRATIRKREKLAAQLTWLANRQILGLPEDRRHERLIPRNPRSTLTTEDGVPHDCRLIDVSLSGAAVMIALQPPVGSPVMVGRTAGRIVRHLENGVAVEFNRTQSIETLNEQFG</sequence>
<evidence type="ECO:0000313" key="3">
    <source>
        <dbReference type="Proteomes" id="UP001597308"/>
    </source>
</evidence>
<evidence type="ECO:0000259" key="1">
    <source>
        <dbReference type="Pfam" id="PF07238"/>
    </source>
</evidence>
<comment type="caution">
    <text evidence="2">The sequence shown here is derived from an EMBL/GenBank/DDBJ whole genome shotgun (WGS) entry which is preliminary data.</text>
</comment>
<proteinExistence type="predicted"/>
<keyword evidence="3" id="KW-1185">Reference proteome</keyword>
<accession>A0ABW4K287</accession>